<dbReference type="EMBL" id="JAKWBL010000004">
    <property type="protein sequence ID" value="MCH5600834.1"/>
    <property type="molecule type" value="Genomic_DNA"/>
</dbReference>
<dbReference type="CDD" id="cd05233">
    <property type="entry name" value="SDR_c"/>
    <property type="match status" value="1"/>
</dbReference>
<evidence type="ECO:0000256" key="1">
    <source>
        <dbReference type="ARBA" id="ARBA00006484"/>
    </source>
</evidence>
<evidence type="ECO:0000256" key="3">
    <source>
        <dbReference type="RuleBase" id="RU000363"/>
    </source>
</evidence>
<proteinExistence type="inferred from homology"/>
<dbReference type="PRINTS" id="PR00081">
    <property type="entry name" value="GDHRDH"/>
</dbReference>
<dbReference type="Gene3D" id="3.40.50.720">
    <property type="entry name" value="NAD(P)-binding Rossmann-like Domain"/>
    <property type="match status" value="1"/>
</dbReference>
<dbReference type="PROSITE" id="PS00061">
    <property type="entry name" value="ADH_SHORT"/>
    <property type="match status" value="1"/>
</dbReference>
<evidence type="ECO:0000313" key="4">
    <source>
        <dbReference type="EMBL" id="MCH5600834.1"/>
    </source>
</evidence>
<comment type="caution">
    <text evidence="4">The sequence shown here is derived from an EMBL/GenBank/DDBJ whole genome shotgun (WGS) entry which is preliminary data.</text>
</comment>
<dbReference type="SUPFAM" id="SSF51735">
    <property type="entry name" value="NAD(P)-binding Rossmann-fold domains"/>
    <property type="match status" value="1"/>
</dbReference>
<dbReference type="PRINTS" id="PR00080">
    <property type="entry name" value="SDRFAMILY"/>
</dbReference>
<protein>
    <submittedName>
        <fullName evidence="4">SDR family oxidoreductase</fullName>
    </submittedName>
</protein>
<dbReference type="PANTHER" id="PTHR44196:SF2">
    <property type="entry name" value="SHORT-CHAIN DEHYDROGENASE-RELATED"/>
    <property type="match status" value="1"/>
</dbReference>
<dbReference type="RefSeq" id="WP_240833249.1">
    <property type="nucleotide sequence ID" value="NZ_JAKWBL010000004.1"/>
</dbReference>
<keyword evidence="5" id="KW-1185">Reference proteome</keyword>
<organism evidence="4 5">
    <name type="scientific">Niabella ginsengisoli</name>
    <dbReference type="NCBI Taxonomy" id="522298"/>
    <lineage>
        <taxon>Bacteria</taxon>
        <taxon>Pseudomonadati</taxon>
        <taxon>Bacteroidota</taxon>
        <taxon>Chitinophagia</taxon>
        <taxon>Chitinophagales</taxon>
        <taxon>Chitinophagaceae</taxon>
        <taxon>Niabella</taxon>
    </lineage>
</organism>
<dbReference type="Pfam" id="PF00106">
    <property type="entry name" value="adh_short"/>
    <property type="match status" value="1"/>
</dbReference>
<dbReference type="InterPro" id="IPR036291">
    <property type="entry name" value="NAD(P)-bd_dom_sf"/>
</dbReference>
<accession>A0ABS9SR50</accession>
<sequence length="273" mass="30567">MSYALITGAAKGIGRAIAIELAQQKRGLILIDIDERQLLETAQYIRDKYYVDIVTIVQDLSAQDAVANIFSRTQWYHNYLNIVINNAGYGLNAPFAQLNIEEQLNIVDVNIKAQLRLAHAFIPILNRFSQSYLLNVGSTTCYQSVPYLSVYAASKAFVMSFTRSLRYELKASSVSVSCLVPGATDTAFVTRAGMAAYTLKTAERFNMSPQTVAKVAVKGMFKSKAEIIPGFSNKLNAYLTRWVPKILVERIAANIYRPREQRREVGQTVITQY</sequence>
<reference evidence="4 5" key="1">
    <citation type="submission" date="2022-02" db="EMBL/GenBank/DDBJ databases">
        <authorList>
            <person name="Min J."/>
        </authorList>
    </citation>
    <scope>NUCLEOTIDE SEQUENCE [LARGE SCALE GENOMIC DNA]</scope>
    <source>
        <strain evidence="4 5">GR10-1</strain>
    </source>
</reference>
<evidence type="ECO:0000256" key="2">
    <source>
        <dbReference type="ARBA" id="ARBA00023002"/>
    </source>
</evidence>
<keyword evidence="2" id="KW-0560">Oxidoreductase</keyword>
<gene>
    <name evidence="4" type="ORF">MKP09_24425</name>
</gene>
<dbReference type="PANTHER" id="PTHR44196">
    <property type="entry name" value="DEHYDROGENASE/REDUCTASE SDR FAMILY MEMBER 7B"/>
    <property type="match status" value="1"/>
</dbReference>
<dbReference type="PIRSF" id="PIRSF000126">
    <property type="entry name" value="11-beta-HSD1"/>
    <property type="match status" value="1"/>
</dbReference>
<dbReference type="InterPro" id="IPR002347">
    <property type="entry name" value="SDR_fam"/>
</dbReference>
<evidence type="ECO:0000313" key="5">
    <source>
        <dbReference type="Proteomes" id="UP001202248"/>
    </source>
</evidence>
<comment type="similarity">
    <text evidence="1 3">Belongs to the short-chain dehydrogenases/reductases (SDR) family.</text>
</comment>
<name>A0ABS9SR50_9BACT</name>
<dbReference type="InterPro" id="IPR020904">
    <property type="entry name" value="Sc_DH/Rdtase_CS"/>
</dbReference>
<dbReference type="Proteomes" id="UP001202248">
    <property type="component" value="Unassembled WGS sequence"/>
</dbReference>